<organism evidence="1 2">
    <name type="scientific">Silvanigrella paludirubra</name>
    <dbReference type="NCBI Taxonomy" id="2499159"/>
    <lineage>
        <taxon>Bacteria</taxon>
        <taxon>Pseudomonadati</taxon>
        <taxon>Bdellovibrionota</taxon>
        <taxon>Oligoflexia</taxon>
        <taxon>Silvanigrellales</taxon>
        <taxon>Silvanigrellaceae</taxon>
        <taxon>Silvanigrella</taxon>
    </lineage>
</organism>
<dbReference type="SUPFAM" id="SSF89095">
    <property type="entry name" value="GatB/YqeY motif"/>
    <property type="match status" value="1"/>
</dbReference>
<dbReference type="AlphaFoldDB" id="A0A6N6VNQ5"/>
<dbReference type="Gene3D" id="1.10.10.410">
    <property type="match status" value="1"/>
</dbReference>
<accession>A0A6N6VNQ5</accession>
<proteinExistence type="predicted"/>
<dbReference type="Gene3D" id="1.10.1510.10">
    <property type="entry name" value="Uncharacterised protein YqeY/AIM41 PF09424, N-terminal domain"/>
    <property type="match status" value="1"/>
</dbReference>
<name>A0A6N6VNQ5_9BACT</name>
<dbReference type="RefSeq" id="WP_153421203.1">
    <property type="nucleotide sequence ID" value="NZ_WFLM01000005.1"/>
</dbReference>
<evidence type="ECO:0000313" key="2">
    <source>
        <dbReference type="Proteomes" id="UP000437748"/>
    </source>
</evidence>
<dbReference type="InterPro" id="IPR042184">
    <property type="entry name" value="YqeY/Aim41_N"/>
</dbReference>
<dbReference type="InterPro" id="IPR003789">
    <property type="entry name" value="Asn/Gln_tRNA_amidoTrase-B-like"/>
</dbReference>
<dbReference type="PANTHER" id="PTHR28055:SF1">
    <property type="entry name" value="ALTERED INHERITANCE OF MITOCHONDRIA PROTEIN 41, MITOCHONDRIAL"/>
    <property type="match status" value="1"/>
</dbReference>
<dbReference type="EMBL" id="WFLM01000005">
    <property type="protein sequence ID" value="KAB8036788.1"/>
    <property type="molecule type" value="Genomic_DNA"/>
</dbReference>
<protein>
    <submittedName>
        <fullName evidence="1">GatB/YqeY domain-containing protein</fullName>
    </submittedName>
</protein>
<sequence>MTTLKETLTNDLKSALKNQDKELTGVLRMLISAIQYGQTAAKPISEFDAVLSYRKQLIDALEMFPKGSEKHLQTESELKIVERYMPKAPSDDELNKIIQDKISQTPSQEKVNIGLIMKEIKQLYPTCDGKAVMALIQKEVAQHK</sequence>
<dbReference type="PANTHER" id="PTHR28055">
    <property type="entry name" value="ALTERED INHERITANCE OF MITOCHONDRIA PROTEIN 41, MITOCHONDRIAL"/>
    <property type="match status" value="1"/>
</dbReference>
<dbReference type="InterPro" id="IPR023168">
    <property type="entry name" value="GatB_Yqey_C_2"/>
</dbReference>
<gene>
    <name evidence="1" type="ORF">GCL60_13165</name>
</gene>
<dbReference type="Pfam" id="PF09424">
    <property type="entry name" value="YqeY"/>
    <property type="match status" value="1"/>
</dbReference>
<dbReference type="InterPro" id="IPR019004">
    <property type="entry name" value="YqeY/Aim41"/>
</dbReference>
<dbReference type="Proteomes" id="UP000437748">
    <property type="component" value="Unassembled WGS sequence"/>
</dbReference>
<evidence type="ECO:0000313" key="1">
    <source>
        <dbReference type="EMBL" id="KAB8036788.1"/>
    </source>
</evidence>
<comment type="caution">
    <text evidence="1">The sequence shown here is derived from an EMBL/GenBank/DDBJ whole genome shotgun (WGS) entry which is preliminary data.</text>
</comment>
<reference evidence="1 2" key="1">
    <citation type="submission" date="2019-10" db="EMBL/GenBank/DDBJ databases">
        <title>New species of Slilvanegrellaceae.</title>
        <authorList>
            <person name="Pitt A."/>
            <person name="Hahn M.W."/>
        </authorList>
    </citation>
    <scope>NUCLEOTIDE SEQUENCE [LARGE SCALE GENOMIC DNA]</scope>
    <source>
        <strain evidence="1 2">SP-Ram-0.45-NSY-1</strain>
    </source>
</reference>
<dbReference type="OrthoDB" id="9794041at2"/>
<dbReference type="GO" id="GO:0016884">
    <property type="term" value="F:carbon-nitrogen ligase activity, with glutamine as amido-N-donor"/>
    <property type="evidence" value="ECO:0007669"/>
    <property type="project" value="InterPro"/>
</dbReference>
<keyword evidence="2" id="KW-1185">Reference proteome</keyword>